<dbReference type="EMBL" id="JH992967">
    <property type="protein sequence ID" value="EKX54387.1"/>
    <property type="molecule type" value="Genomic_DNA"/>
</dbReference>
<dbReference type="Proteomes" id="UP000011087">
    <property type="component" value="Unassembled WGS sequence"/>
</dbReference>
<accession>L1K1B8</accession>
<reference evidence="3" key="3">
    <citation type="submission" date="2016-03" db="UniProtKB">
        <authorList>
            <consortium name="EnsemblProtists"/>
        </authorList>
    </citation>
    <scope>IDENTIFICATION</scope>
</reference>
<dbReference type="PaxDb" id="55529-EKX54387"/>
<evidence type="ECO:0000313" key="4">
    <source>
        <dbReference type="Proteomes" id="UP000011087"/>
    </source>
</evidence>
<evidence type="ECO:0000313" key="3">
    <source>
        <dbReference type="EnsemblProtists" id="EKX54387"/>
    </source>
</evidence>
<dbReference type="KEGG" id="gtt:GUITHDRAFT_132131"/>
<keyword evidence="4" id="KW-1185">Reference proteome</keyword>
<sequence>MAEGNREQGNVAMFDGFGRFSLSGSVADCTDHLSDSSMDSSYEALEDEDEWRRQEEKIRDSLRRRRQRIERIEQELNHVQSLSPAEVKEYASVARYGVDGIRAAAETIQGAWRTVRRQTEKRSGTLQRKHMAARRIQLFMKHVSNLNQKRWISRICGLILTKIGFRTDFISLESVMIEPEVVPESRRGQLDLWELPDEDRVRNLQNKINSELEAARTRRERSRTEEELKDLEKMAKARIKEYDSSGKVSRTETKDRNKLREYISSTLASMWSIRSIDDISESREMRAFERGLLYGSESDKDYKELIMKVAMEEHQEAMQAVQKREIGMY</sequence>
<gene>
    <name evidence="2" type="ORF">GUITHDRAFT_132131</name>
</gene>
<evidence type="ECO:0000256" key="1">
    <source>
        <dbReference type="SAM" id="Coils"/>
    </source>
</evidence>
<reference evidence="2 4" key="1">
    <citation type="journal article" date="2012" name="Nature">
        <title>Algal genomes reveal evolutionary mosaicism and the fate of nucleomorphs.</title>
        <authorList>
            <consortium name="DOE Joint Genome Institute"/>
            <person name="Curtis B.A."/>
            <person name="Tanifuji G."/>
            <person name="Burki F."/>
            <person name="Gruber A."/>
            <person name="Irimia M."/>
            <person name="Maruyama S."/>
            <person name="Arias M.C."/>
            <person name="Ball S.G."/>
            <person name="Gile G.H."/>
            <person name="Hirakawa Y."/>
            <person name="Hopkins J.F."/>
            <person name="Kuo A."/>
            <person name="Rensing S.A."/>
            <person name="Schmutz J."/>
            <person name="Symeonidi A."/>
            <person name="Elias M."/>
            <person name="Eveleigh R.J."/>
            <person name="Herman E.K."/>
            <person name="Klute M.J."/>
            <person name="Nakayama T."/>
            <person name="Obornik M."/>
            <person name="Reyes-Prieto A."/>
            <person name="Armbrust E.V."/>
            <person name="Aves S.J."/>
            <person name="Beiko R.G."/>
            <person name="Coutinho P."/>
            <person name="Dacks J.B."/>
            <person name="Durnford D.G."/>
            <person name="Fast N.M."/>
            <person name="Green B.R."/>
            <person name="Grisdale C.J."/>
            <person name="Hempel F."/>
            <person name="Henrissat B."/>
            <person name="Hoppner M.P."/>
            <person name="Ishida K."/>
            <person name="Kim E."/>
            <person name="Koreny L."/>
            <person name="Kroth P.G."/>
            <person name="Liu Y."/>
            <person name="Malik S.B."/>
            <person name="Maier U.G."/>
            <person name="McRose D."/>
            <person name="Mock T."/>
            <person name="Neilson J.A."/>
            <person name="Onodera N.T."/>
            <person name="Poole A.M."/>
            <person name="Pritham E.J."/>
            <person name="Richards T.A."/>
            <person name="Rocap G."/>
            <person name="Roy S.W."/>
            <person name="Sarai C."/>
            <person name="Schaack S."/>
            <person name="Shirato S."/>
            <person name="Slamovits C.H."/>
            <person name="Spencer D.F."/>
            <person name="Suzuki S."/>
            <person name="Worden A.Z."/>
            <person name="Zauner S."/>
            <person name="Barry K."/>
            <person name="Bell C."/>
            <person name="Bharti A.K."/>
            <person name="Crow J.A."/>
            <person name="Grimwood J."/>
            <person name="Kramer R."/>
            <person name="Lindquist E."/>
            <person name="Lucas S."/>
            <person name="Salamov A."/>
            <person name="McFadden G.I."/>
            <person name="Lane C.E."/>
            <person name="Keeling P.J."/>
            <person name="Gray M.W."/>
            <person name="Grigoriev I.V."/>
            <person name="Archibald J.M."/>
        </authorList>
    </citation>
    <scope>NUCLEOTIDE SEQUENCE</scope>
    <source>
        <strain evidence="2 4">CCMP2712</strain>
    </source>
</reference>
<name>L1K1B8_GUITC</name>
<feature type="coiled-coil region" evidence="1">
    <location>
        <begin position="52"/>
        <end position="82"/>
    </location>
</feature>
<dbReference type="HOGENOM" id="CLU_845788_0_0_1"/>
<protein>
    <submittedName>
        <fullName evidence="2 3">Uncharacterized protein</fullName>
    </submittedName>
</protein>
<dbReference type="EnsemblProtists" id="EKX54387">
    <property type="protein sequence ID" value="EKX54387"/>
    <property type="gene ID" value="GUITHDRAFT_132131"/>
</dbReference>
<proteinExistence type="predicted"/>
<reference evidence="4" key="2">
    <citation type="submission" date="2012-11" db="EMBL/GenBank/DDBJ databases">
        <authorList>
            <person name="Kuo A."/>
            <person name="Curtis B.A."/>
            <person name="Tanifuji G."/>
            <person name="Burki F."/>
            <person name="Gruber A."/>
            <person name="Irimia M."/>
            <person name="Maruyama S."/>
            <person name="Arias M.C."/>
            <person name="Ball S.G."/>
            <person name="Gile G.H."/>
            <person name="Hirakawa Y."/>
            <person name="Hopkins J.F."/>
            <person name="Rensing S.A."/>
            <person name="Schmutz J."/>
            <person name="Symeonidi A."/>
            <person name="Elias M."/>
            <person name="Eveleigh R.J."/>
            <person name="Herman E.K."/>
            <person name="Klute M.J."/>
            <person name="Nakayama T."/>
            <person name="Obornik M."/>
            <person name="Reyes-Prieto A."/>
            <person name="Armbrust E.V."/>
            <person name="Aves S.J."/>
            <person name="Beiko R.G."/>
            <person name="Coutinho P."/>
            <person name="Dacks J.B."/>
            <person name="Durnford D.G."/>
            <person name="Fast N.M."/>
            <person name="Green B.R."/>
            <person name="Grisdale C."/>
            <person name="Hempe F."/>
            <person name="Henrissat B."/>
            <person name="Hoppner M.P."/>
            <person name="Ishida K.-I."/>
            <person name="Kim E."/>
            <person name="Koreny L."/>
            <person name="Kroth P.G."/>
            <person name="Liu Y."/>
            <person name="Malik S.-B."/>
            <person name="Maier U.G."/>
            <person name="McRose D."/>
            <person name="Mock T."/>
            <person name="Neilson J.A."/>
            <person name="Onodera N.T."/>
            <person name="Poole A.M."/>
            <person name="Pritham E.J."/>
            <person name="Richards T.A."/>
            <person name="Rocap G."/>
            <person name="Roy S.W."/>
            <person name="Sarai C."/>
            <person name="Schaack S."/>
            <person name="Shirato S."/>
            <person name="Slamovits C.H."/>
            <person name="Spencer D.F."/>
            <person name="Suzuki S."/>
            <person name="Worden A.Z."/>
            <person name="Zauner S."/>
            <person name="Barry K."/>
            <person name="Bell C."/>
            <person name="Bharti A.K."/>
            <person name="Crow J.A."/>
            <person name="Grimwood J."/>
            <person name="Kramer R."/>
            <person name="Lindquist E."/>
            <person name="Lucas S."/>
            <person name="Salamov A."/>
            <person name="McFadden G.I."/>
            <person name="Lane C.E."/>
            <person name="Keeling P.J."/>
            <person name="Gray M.W."/>
            <person name="Grigoriev I.V."/>
            <person name="Archibald J.M."/>
        </authorList>
    </citation>
    <scope>NUCLEOTIDE SEQUENCE</scope>
    <source>
        <strain evidence="4">CCMP2712</strain>
    </source>
</reference>
<dbReference type="RefSeq" id="XP_005841367.1">
    <property type="nucleotide sequence ID" value="XM_005841310.1"/>
</dbReference>
<dbReference type="AlphaFoldDB" id="L1K1B8"/>
<organism evidence="2">
    <name type="scientific">Guillardia theta (strain CCMP2712)</name>
    <name type="common">Cryptophyte</name>
    <dbReference type="NCBI Taxonomy" id="905079"/>
    <lineage>
        <taxon>Eukaryota</taxon>
        <taxon>Cryptophyceae</taxon>
        <taxon>Pyrenomonadales</taxon>
        <taxon>Geminigeraceae</taxon>
        <taxon>Guillardia</taxon>
    </lineage>
</organism>
<feature type="coiled-coil region" evidence="1">
    <location>
        <begin position="207"/>
        <end position="241"/>
    </location>
</feature>
<evidence type="ECO:0000313" key="2">
    <source>
        <dbReference type="EMBL" id="EKX54387.1"/>
    </source>
</evidence>
<dbReference type="GeneID" id="17311133"/>
<keyword evidence="1" id="KW-0175">Coiled coil</keyword>